<dbReference type="AlphaFoldDB" id="A0A5B7KA08"/>
<protein>
    <submittedName>
        <fullName evidence="1">Uncharacterized protein</fullName>
    </submittedName>
</protein>
<proteinExistence type="predicted"/>
<accession>A0A5B7KA08</accession>
<dbReference type="Proteomes" id="UP000324222">
    <property type="component" value="Unassembled WGS sequence"/>
</dbReference>
<evidence type="ECO:0000313" key="1">
    <source>
        <dbReference type="EMBL" id="MPD02028.1"/>
    </source>
</evidence>
<dbReference type="EMBL" id="VSRR010129637">
    <property type="protein sequence ID" value="MPD02028.1"/>
    <property type="molecule type" value="Genomic_DNA"/>
</dbReference>
<keyword evidence="2" id="KW-1185">Reference proteome</keyword>
<comment type="caution">
    <text evidence="1">The sequence shown here is derived from an EMBL/GenBank/DDBJ whole genome shotgun (WGS) entry which is preliminary data.</text>
</comment>
<evidence type="ECO:0000313" key="2">
    <source>
        <dbReference type="Proteomes" id="UP000324222"/>
    </source>
</evidence>
<sequence>MPIKILSVSYVKELNSEKGSRRPDSDKFKATLDKASEAGGTVASVAEGQRVLGPSWVAEEAGDWRRGSLSLLNSTRQRY</sequence>
<name>A0A5B7KA08_PORTR</name>
<organism evidence="1 2">
    <name type="scientific">Portunus trituberculatus</name>
    <name type="common">Swimming crab</name>
    <name type="synonym">Neptunus trituberculatus</name>
    <dbReference type="NCBI Taxonomy" id="210409"/>
    <lineage>
        <taxon>Eukaryota</taxon>
        <taxon>Metazoa</taxon>
        <taxon>Ecdysozoa</taxon>
        <taxon>Arthropoda</taxon>
        <taxon>Crustacea</taxon>
        <taxon>Multicrustacea</taxon>
        <taxon>Malacostraca</taxon>
        <taxon>Eumalacostraca</taxon>
        <taxon>Eucarida</taxon>
        <taxon>Decapoda</taxon>
        <taxon>Pleocyemata</taxon>
        <taxon>Brachyura</taxon>
        <taxon>Eubrachyura</taxon>
        <taxon>Portunoidea</taxon>
        <taxon>Portunidae</taxon>
        <taxon>Portuninae</taxon>
        <taxon>Portunus</taxon>
    </lineage>
</organism>
<gene>
    <name evidence="1" type="ORF">E2C01_097583</name>
</gene>
<reference evidence="1 2" key="1">
    <citation type="submission" date="2019-05" db="EMBL/GenBank/DDBJ databases">
        <title>Another draft genome of Portunus trituberculatus and its Hox gene families provides insights of decapod evolution.</title>
        <authorList>
            <person name="Jeong J.-H."/>
            <person name="Song I."/>
            <person name="Kim S."/>
            <person name="Choi T."/>
            <person name="Kim D."/>
            <person name="Ryu S."/>
            <person name="Kim W."/>
        </authorList>
    </citation>
    <scope>NUCLEOTIDE SEQUENCE [LARGE SCALE GENOMIC DNA]</scope>
    <source>
        <tissue evidence="1">Muscle</tissue>
    </source>
</reference>